<feature type="compositionally biased region" description="Low complexity" evidence="1">
    <location>
        <begin position="7"/>
        <end position="25"/>
    </location>
</feature>
<evidence type="ECO:0000256" key="1">
    <source>
        <dbReference type="SAM" id="MobiDB-lite"/>
    </source>
</evidence>
<sequence length="1485" mass="161056">MSRPYQNPSFNSSNSNNTLSPNPNSDTPVSFRTNVNRSKTKRWVEAKKYSYDGDDWGEDEYGEYEYDDDQTPPAASQTHPATVNQGTADTASTISNDPSQSAVPSTDRSRGADQALTAPPEGPAASASSPASIVRPADLYRRMREEQRGQQHAPGKSSSNDIAPAVAPSVNPPPAISASAEIQQAAVESTPEGKFEALDSPNVAIPPANEISTISLPDVKRLSGFSPQLFTQSESTFQKDPEPEAQSTQLQHNPSLGFRSAVNQAFDVPETPSTVAESVVRSNSDSTAGISPIITRRATNEDKTPTIEEESNENPHAPSEDNIAFKPGHRRDLSLPSPGNSPSRTPVITNPDASPSSMLAQISTRTPSDPPQDIPELFLQQSSHAELIQPPPAISQQDLPAPLNVQINVITDSPVITSDDHIPAIIPSMSTDNSPQDTENDRLRKEIIRSLSRENTPSDQQEQDTPPQTARQDSLIPSEYETYWSEQQPTTPPQEVPAPAFNPPQTASEVLPTEPAALVPQQKAPPKLQRRFSWEASSSDEGNTPVAQAPSLPPAAMPGQFPLSQESIHHEPVPMATRQSLDTTESKDSTSDPGLEKPILTIVPPFTTDSASIASGSHAPEVIEPQTAEDVSRAEEGQQLISDQQPSEPPTSTPSASIGAGLLGFKDILGIQSSEERVKAFNRTRDQFATIDTGLSHWIQVTIRAHPEHADVVARSSKLPVGDPKPNLDGHQESAAAPLGGLPTIKADSEDLYSAPTSKPWTVSWNDDRLAPTAGEEAFVRRPAAYSDPNASNQMAQRQSFERRDDVALVGAYAPREDDQQQHCPAGPSDSIQGSGEHIQPSRPPSNNNRADCKEVEQSGAKPLQEASSSRNCDSFQDNEKDDAILQANNNNAASAPRGNRPDHLSLSTTSPQSQSQIIQDLSTRSRRCSPPPVATTTTSTTTAFDHRRGGSHGHLTLGQLPSVSSLGAQEADLGPPPSLSQKLAQDNYSLVSLPSDIGDVQPRNPGGTLGARTSHSDYSERLSPGASAGHGAEQNRLNGSAYSPGQPPSSTRPQSTLTIQYDWSRPPEQISSSSRDPASHRHSSSRMEKLKSMSRFRGISMGSNQPDPKAGQSSKKPFNRLTGLFGRSQHKQTQSLGRPGSFPQDIRKTQQYLAPVLSQPTSRRITRSSVSSFDNQEPPVSITGSRNNFQGQRPPVDGYFARESPESFSLAQAHEHVPSAVNQNRTRLSYTSPTDHARLSPQSPRYHPLSSSPQQQYHLSSPRLSSPLPSPVPRTPPSRGRSQERTYAQDLHLRSRSPKTFAPRPEERDLPNNDPSDPAFNLGTFRTNPRTSRVGDQELPWKITIPGESEDTPKDSSATWRQETTAGVLNCTRLPSYQEDAQEHGQSDPHQYLQDEKRAPSPSGHPAVPTLQLNESHETGQNKNPPPPLEHPHRSGARAINTFETPVELPVTADNDSSEEIIMSSTSYPGQEWRPLGFSEWDHP</sequence>
<feature type="compositionally biased region" description="Basic and acidic residues" evidence="1">
    <location>
        <begin position="138"/>
        <end position="149"/>
    </location>
</feature>
<accession>A0A0F8XK17</accession>
<feature type="region of interest" description="Disordered" evidence="1">
    <location>
        <begin position="782"/>
        <end position="960"/>
    </location>
</feature>
<feature type="compositionally biased region" description="Basic and acidic residues" evidence="1">
    <location>
        <begin position="42"/>
        <end position="51"/>
    </location>
</feature>
<comment type="caution">
    <text evidence="2">The sequence shown here is derived from an EMBL/GenBank/DDBJ whole genome shotgun (WGS) entry which is preliminary data.</text>
</comment>
<feature type="compositionally biased region" description="Low complexity" evidence="1">
    <location>
        <begin position="905"/>
        <end position="923"/>
    </location>
</feature>
<organism evidence="2 3">
    <name type="scientific">Aspergillus rambellii</name>
    <dbReference type="NCBI Taxonomy" id="308745"/>
    <lineage>
        <taxon>Eukaryota</taxon>
        <taxon>Fungi</taxon>
        <taxon>Dikarya</taxon>
        <taxon>Ascomycota</taxon>
        <taxon>Pezizomycotina</taxon>
        <taxon>Eurotiomycetes</taxon>
        <taxon>Eurotiomycetidae</taxon>
        <taxon>Eurotiales</taxon>
        <taxon>Aspergillaceae</taxon>
        <taxon>Aspergillus</taxon>
        <taxon>Aspergillus subgen. Nidulantes</taxon>
    </lineage>
</organism>
<evidence type="ECO:0000313" key="2">
    <source>
        <dbReference type="EMBL" id="KKK23897.1"/>
    </source>
</evidence>
<feature type="region of interest" description="Disordered" evidence="1">
    <location>
        <begin position="1"/>
        <end position="205"/>
    </location>
</feature>
<feature type="compositionally biased region" description="Low complexity" evidence="1">
    <location>
        <begin position="1162"/>
        <end position="1173"/>
    </location>
</feature>
<feature type="compositionally biased region" description="Polar residues" evidence="1">
    <location>
        <begin position="1102"/>
        <end position="1117"/>
    </location>
</feature>
<feature type="compositionally biased region" description="Polar residues" evidence="1">
    <location>
        <begin position="453"/>
        <end position="472"/>
    </location>
</feature>
<feature type="compositionally biased region" description="Basic and acidic residues" evidence="1">
    <location>
        <begin position="1382"/>
        <end position="1400"/>
    </location>
</feature>
<feature type="compositionally biased region" description="Polar residues" evidence="1">
    <location>
        <begin position="428"/>
        <end position="437"/>
    </location>
</feature>
<name>A0A0F8XK17_9EURO</name>
<feature type="compositionally biased region" description="Polar residues" evidence="1">
    <location>
        <begin position="245"/>
        <end position="254"/>
    </location>
</feature>
<dbReference type="STRING" id="308745.A0A0F8XK17"/>
<feature type="compositionally biased region" description="Polar residues" evidence="1">
    <location>
        <begin position="26"/>
        <end position="37"/>
    </location>
</feature>
<feature type="region of interest" description="Disordered" evidence="1">
    <location>
        <begin position="994"/>
        <end position="1202"/>
    </location>
</feature>
<feature type="compositionally biased region" description="Polar residues" evidence="1">
    <location>
        <begin position="1221"/>
        <end position="1235"/>
    </location>
</feature>
<feature type="compositionally biased region" description="Polar residues" evidence="1">
    <location>
        <begin position="271"/>
        <end position="289"/>
    </location>
</feature>
<feature type="compositionally biased region" description="Low complexity" evidence="1">
    <location>
        <begin position="123"/>
        <end position="132"/>
    </location>
</feature>
<feature type="compositionally biased region" description="Polar residues" evidence="1">
    <location>
        <begin position="1183"/>
        <end position="1192"/>
    </location>
</feature>
<dbReference type="Proteomes" id="UP000034291">
    <property type="component" value="Unassembled WGS sequence"/>
</dbReference>
<feature type="compositionally biased region" description="Polar residues" evidence="1">
    <location>
        <begin position="337"/>
        <end position="367"/>
    </location>
</feature>
<feature type="region of interest" description="Disordered" evidence="1">
    <location>
        <begin position="231"/>
        <end position="399"/>
    </location>
</feature>
<proteinExistence type="predicted"/>
<feature type="compositionally biased region" description="Polar residues" evidence="1">
    <location>
        <begin position="866"/>
        <end position="876"/>
    </location>
</feature>
<feature type="region of interest" description="Disordered" evidence="1">
    <location>
        <begin position="1214"/>
        <end position="1368"/>
    </location>
</feature>
<evidence type="ECO:0000313" key="3">
    <source>
        <dbReference type="Proteomes" id="UP000034291"/>
    </source>
</evidence>
<feature type="region of interest" description="Disordered" evidence="1">
    <location>
        <begin position="719"/>
        <end position="741"/>
    </location>
</feature>
<feature type="compositionally biased region" description="Polar residues" evidence="1">
    <location>
        <begin position="1036"/>
        <end position="1062"/>
    </location>
</feature>
<feature type="compositionally biased region" description="Basic and acidic residues" evidence="1">
    <location>
        <begin position="439"/>
        <end position="452"/>
    </location>
</feature>
<gene>
    <name evidence="2" type="ORF">ARAM_006610</name>
</gene>
<protein>
    <submittedName>
        <fullName evidence="2">Uncharacterized protein</fullName>
    </submittedName>
</protein>
<feature type="compositionally biased region" description="Polar residues" evidence="1">
    <location>
        <begin position="789"/>
        <end position="799"/>
    </location>
</feature>
<feature type="compositionally biased region" description="Polar residues" evidence="1">
    <location>
        <begin position="73"/>
        <end position="106"/>
    </location>
</feature>
<feature type="compositionally biased region" description="Polar residues" evidence="1">
    <location>
        <begin position="1250"/>
        <end position="1259"/>
    </location>
</feature>
<reference evidence="2 3" key="1">
    <citation type="submission" date="2015-02" db="EMBL/GenBank/DDBJ databases">
        <title>Draft Genome Sequences of Two Closely-Related Aflatoxigenic Aspergillus Species Obtained from the Cote d'Ivoire.</title>
        <authorList>
            <person name="Moore G.G."/>
            <person name="Beltz S.B."/>
            <person name="Mack B.M."/>
        </authorList>
    </citation>
    <scope>NUCLEOTIDE SEQUENCE [LARGE SCALE GENOMIC DNA]</scope>
    <source>
        <strain evidence="2 3">SRRC1468</strain>
    </source>
</reference>
<keyword evidence="3" id="KW-1185">Reference proteome</keyword>
<feature type="region of interest" description="Disordered" evidence="1">
    <location>
        <begin position="1380"/>
        <end position="1485"/>
    </location>
</feature>
<feature type="compositionally biased region" description="Polar residues" evidence="1">
    <location>
        <begin position="535"/>
        <end position="546"/>
    </location>
</feature>
<feature type="region of interest" description="Disordered" evidence="1">
    <location>
        <begin position="419"/>
        <end position="659"/>
    </location>
</feature>
<dbReference type="OrthoDB" id="5151921at2759"/>
<feature type="compositionally biased region" description="Polar residues" evidence="1">
    <location>
        <begin position="1356"/>
        <end position="1368"/>
    </location>
</feature>
<feature type="compositionally biased region" description="Acidic residues" evidence="1">
    <location>
        <begin position="52"/>
        <end position="70"/>
    </location>
</feature>
<dbReference type="EMBL" id="JZBS01001162">
    <property type="protein sequence ID" value="KKK23897.1"/>
    <property type="molecule type" value="Genomic_DNA"/>
</dbReference>
<feature type="compositionally biased region" description="Low complexity" evidence="1">
    <location>
        <begin position="176"/>
        <end position="188"/>
    </location>
</feature>
<feature type="compositionally biased region" description="Pro residues" evidence="1">
    <location>
        <begin position="490"/>
        <end position="502"/>
    </location>
</feature>